<evidence type="ECO:0000313" key="10">
    <source>
        <dbReference type="WBParaSite" id="PSU_v2.g12855.t1"/>
    </source>
</evidence>
<keyword evidence="9" id="KW-1185">Reference proteome</keyword>
<dbReference type="GO" id="GO:0005829">
    <property type="term" value="C:cytosol"/>
    <property type="evidence" value="ECO:0007669"/>
    <property type="project" value="TreeGrafter"/>
</dbReference>
<dbReference type="AlphaFoldDB" id="A0A914XY27"/>
<dbReference type="GO" id="GO:0000049">
    <property type="term" value="F:tRNA binding"/>
    <property type="evidence" value="ECO:0007669"/>
    <property type="project" value="TreeGrafter"/>
</dbReference>
<sequence>MKNLHLYFSDSTVKLKSDNSEEYTVTLENVRDFCIDSANALTYFALPNEIICVNEQMEVENKFLWETETLGQLVLFDFLIDCLEICAIFSNGDIIVISTMNGDIQEYPILCEQKVLGGSWSPDLSLLIIATEQKLYSITRDFDIENEVELYIQDPGREQLMTIGWGARETQFQGSAGKQKREKLDENTVPGPPEFVEGRHLRVWNRDLELMSQCEALAGMEKSLAMRPIGNLMAVTRVLNDKRDLWLYERNGQWRSHFEVGKADKKVLSVGWNTDASILLIHLRKNDVDYVQLWTISNYDWTLKTEIQKPFLVAAKWDVENPKKMHLLAKDGRYDFIEIESGYNSIDALVLSVAGEYARITDLSKAPIPPPMFQFLLNIANCGVLLFSQSDYGIAFLLSDYSLVTFSLKERTYLPASTVKIQKSFTNIPYNLQWINQNTISLISLNRIYSYNILTGNQTLVYSSPVKLIYHFYLSSADYWLFQTLHGQWITYQNSEAVETSINFNSPKVHKNHIIQFNDTLIIFGINHNNQLLINGNVAHQSIGSCSFGSSNFLVTSLNNQLYAMTYEQLFENLKSPPKMTAKNSAHGWFNEGAGRAVERGASVIAHESEGVKVFLQMPRGNLETIEPRFCLIPRLKKLISMRKYKEAMTLMRRQRVDMNLIVDHDPYEFFENVKLFVDSVDSEELLNLFVFVLNKDDSTRTSFAPFYPEHGTKSSLPNKVAKVCDAILKTILSISDIDRRHRLYTPALSCFLKQEPRIVRDAYLNMKEQVAASGQTLQQTNEQFVQQKPSLFRKWIKHLKYFVKDGELFQSALQTYDLTLAYEVADEINMDPREFLPLLENLQSKSPEYYRRFHIDLYNVLLI</sequence>
<dbReference type="Pfam" id="PF23925">
    <property type="entry name" value="A-sol_ELP1"/>
    <property type="match status" value="1"/>
</dbReference>
<feature type="domain" description="ELP1 first N-terminal beta-propeller" evidence="6">
    <location>
        <begin position="197"/>
        <end position="318"/>
    </location>
</feature>
<keyword evidence="5" id="KW-0819">tRNA processing</keyword>
<evidence type="ECO:0000256" key="5">
    <source>
        <dbReference type="ARBA" id="ARBA00022694"/>
    </source>
</evidence>
<dbReference type="InterPro" id="IPR056165">
    <property type="entry name" value="Beta-prop_ELP1_2nd"/>
</dbReference>
<comment type="pathway">
    <text evidence="2">tRNA modification; 5-methoxycarbonylmethyl-2-thiouridine-tRNA biosynthesis.</text>
</comment>
<evidence type="ECO:0000256" key="2">
    <source>
        <dbReference type="ARBA" id="ARBA00005043"/>
    </source>
</evidence>
<comment type="similarity">
    <text evidence="3">Belongs to the ELP1/IKA1 family.</text>
</comment>
<dbReference type="WBParaSite" id="PSU_v2.g12855.t1">
    <property type="protein sequence ID" value="PSU_v2.g12855.t1"/>
    <property type="gene ID" value="PSU_v2.g12855"/>
</dbReference>
<comment type="subcellular location">
    <subcellularLocation>
        <location evidence="1">Cytoplasm</location>
    </subcellularLocation>
</comment>
<feature type="domain" description="ELP1 first N-terminal beta-propeller" evidence="6">
    <location>
        <begin position="1"/>
        <end position="190"/>
    </location>
</feature>
<protein>
    <submittedName>
        <fullName evidence="10">Ribosome control protein 1 domain-containing protein</fullName>
    </submittedName>
</protein>
<organism evidence="9 10">
    <name type="scientific">Panagrolaimus superbus</name>
    <dbReference type="NCBI Taxonomy" id="310955"/>
    <lineage>
        <taxon>Eukaryota</taxon>
        <taxon>Metazoa</taxon>
        <taxon>Ecdysozoa</taxon>
        <taxon>Nematoda</taxon>
        <taxon>Chromadorea</taxon>
        <taxon>Rhabditida</taxon>
        <taxon>Tylenchina</taxon>
        <taxon>Panagrolaimomorpha</taxon>
        <taxon>Panagrolaimoidea</taxon>
        <taxon>Panagrolaimidae</taxon>
        <taxon>Panagrolaimus</taxon>
    </lineage>
</organism>
<dbReference type="Proteomes" id="UP000887577">
    <property type="component" value="Unplaced"/>
</dbReference>
<dbReference type="InterPro" id="IPR056164">
    <property type="entry name" value="Beta-prop_ELP1_1st"/>
</dbReference>
<keyword evidence="4" id="KW-0963">Cytoplasm</keyword>
<dbReference type="InterPro" id="IPR056167">
    <property type="entry name" value="A-sol_ELP1"/>
</dbReference>
<dbReference type="PANTHER" id="PTHR12747:SF0">
    <property type="entry name" value="ELONGATOR COMPLEX PROTEIN 1"/>
    <property type="match status" value="1"/>
</dbReference>
<feature type="domain" description="ELP1 alpha-solenoid" evidence="8">
    <location>
        <begin position="633"/>
        <end position="843"/>
    </location>
</feature>
<evidence type="ECO:0000256" key="3">
    <source>
        <dbReference type="ARBA" id="ARBA00006086"/>
    </source>
</evidence>
<evidence type="ECO:0000313" key="9">
    <source>
        <dbReference type="Proteomes" id="UP000887577"/>
    </source>
</evidence>
<reference evidence="10" key="1">
    <citation type="submission" date="2022-11" db="UniProtKB">
        <authorList>
            <consortium name="WormBaseParasite"/>
        </authorList>
    </citation>
    <scope>IDENTIFICATION</scope>
</reference>
<evidence type="ECO:0000256" key="1">
    <source>
        <dbReference type="ARBA" id="ARBA00004496"/>
    </source>
</evidence>
<evidence type="ECO:0000256" key="4">
    <source>
        <dbReference type="ARBA" id="ARBA00022490"/>
    </source>
</evidence>
<dbReference type="GO" id="GO:0002926">
    <property type="term" value="P:tRNA wobble base 5-methoxycarbonylmethyl-2-thiouridinylation"/>
    <property type="evidence" value="ECO:0007669"/>
    <property type="project" value="TreeGrafter"/>
</dbReference>
<dbReference type="GO" id="GO:0033588">
    <property type="term" value="C:elongator holoenzyme complex"/>
    <property type="evidence" value="ECO:0007669"/>
    <property type="project" value="InterPro"/>
</dbReference>
<dbReference type="Pfam" id="PF23797">
    <property type="entry name" value="Beta-prop_ELP1_2nd"/>
    <property type="match status" value="1"/>
</dbReference>
<evidence type="ECO:0000259" key="8">
    <source>
        <dbReference type="Pfam" id="PF23925"/>
    </source>
</evidence>
<feature type="domain" description="ELP1 N-terminal second beta-propeller" evidence="7">
    <location>
        <begin position="355"/>
        <end position="605"/>
    </location>
</feature>
<evidence type="ECO:0000259" key="7">
    <source>
        <dbReference type="Pfam" id="PF23797"/>
    </source>
</evidence>
<proteinExistence type="inferred from homology"/>
<evidence type="ECO:0000259" key="6">
    <source>
        <dbReference type="Pfam" id="PF04762"/>
    </source>
</evidence>
<dbReference type="InterPro" id="IPR006849">
    <property type="entry name" value="Elp1"/>
</dbReference>
<name>A0A914XY27_9BILA</name>
<dbReference type="PANTHER" id="PTHR12747">
    <property type="entry name" value="ELONGATOR COMPLEX PROTEIN 1"/>
    <property type="match status" value="1"/>
</dbReference>
<dbReference type="SUPFAM" id="SSF69322">
    <property type="entry name" value="Tricorn protease domain 2"/>
    <property type="match status" value="1"/>
</dbReference>
<accession>A0A914XY27</accession>
<dbReference type="Pfam" id="PF04762">
    <property type="entry name" value="Beta-prop_ELP1_1st"/>
    <property type="match status" value="2"/>
</dbReference>